<feature type="compositionally biased region" description="Basic and acidic residues" evidence="1">
    <location>
        <begin position="70"/>
        <end position="81"/>
    </location>
</feature>
<feature type="compositionally biased region" description="Low complexity" evidence="1">
    <location>
        <begin position="39"/>
        <end position="53"/>
    </location>
</feature>
<accession>A0A2G5I2A9</accession>
<feature type="compositionally biased region" description="Low complexity" evidence="1">
    <location>
        <begin position="428"/>
        <end position="440"/>
    </location>
</feature>
<reference evidence="4 6" key="2">
    <citation type="submission" date="2023-09" db="EMBL/GenBank/DDBJ databases">
        <title>Complete-Gapless Cercospora beticola genome.</title>
        <authorList>
            <person name="Wyatt N.A."/>
            <person name="Spanner R.E."/>
            <person name="Bolton M.D."/>
        </authorList>
    </citation>
    <scope>NUCLEOTIDE SEQUENCE [LARGE SCALE GENOMIC DNA]</scope>
    <source>
        <strain evidence="4">Cb09-40</strain>
    </source>
</reference>
<dbReference type="Pfam" id="PF26434">
    <property type="entry name" value="YAG7_C"/>
    <property type="match status" value="1"/>
</dbReference>
<dbReference type="InterPro" id="IPR058602">
    <property type="entry name" value="YAG7_dimerisation_dom"/>
</dbReference>
<reference evidence="3 5" key="1">
    <citation type="submission" date="2015-10" db="EMBL/GenBank/DDBJ databases">
        <title>The cercosporin biosynthetic gene cluster was horizontally transferred to several fungal lineages and shown to be expanded in Cercospora beticola based on microsynteny with recipient genomes.</title>
        <authorList>
            <person name="De Jonge R."/>
            <person name="Ebert M.K."/>
            <person name="Suttle J.C."/>
            <person name="Jurick Ii W.M."/>
            <person name="Secor G.A."/>
            <person name="Thomma B.P."/>
            <person name="Van De Peer Y."/>
            <person name="Bolton M.D."/>
        </authorList>
    </citation>
    <scope>NUCLEOTIDE SEQUENCE [LARGE SCALE GENOMIC DNA]</scope>
    <source>
        <strain evidence="3 5">09-40</strain>
    </source>
</reference>
<feature type="region of interest" description="Disordered" evidence="1">
    <location>
        <begin position="312"/>
        <end position="516"/>
    </location>
</feature>
<dbReference type="EMBL" id="CP134186">
    <property type="protein sequence ID" value="WPB00768.1"/>
    <property type="molecule type" value="Genomic_DNA"/>
</dbReference>
<dbReference type="EMBL" id="LKMD01000101">
    <property type="protein sequence ID" value="PIA98927.1"/>
    <property type="molecule type" value="Genomic_DNA"/>
</dbReference>
<evidence type="ECO:0000313" key="4">
    <source>
        <dbReference type="EMBL" id="WPB00768.1"/>
    </source>
</evidence>
<evidence type="ECO:0000259" key="2">
    <source>
        <dbReference type="Pfam" id="PF26434"/>
    </source>
</evidence>
<feature type="region of interest" description="Disordered" evidence="1">
    <location>
        <begin position="1"/>
        <end position="88"/>
    </location>
</feature>
<proteinExistence type="predicted"/>
<evidence type="ECO:0000313" key="5">
    <source>
        <dbReference type="Proteomes" id="UP000230605"/>
    </source>
</evidence>
<gene>
    <name evidence="3" type="ORF">CB0940_03589</name>
    <name evidence="4" type="ORF">RHO25_005388</name>
</gene>
<dbReference type="Proteomes" id="UP000230605">
    <property type="component" value="Chromosome 3"/>
</dbReference>
<feature type="domain" description="YAG7-like dimerisation" evidence="2">
    <location>
        <begin position="188"/>
        <end position="270"/>
    </location>
</feature>
<dbReference type="AlphaFoldDB" id="A0A2G5I2A9"/>
<feature type="compositionally biased region" description="Low complexity" evidence="1">
    <location>
        <begin position="374"/>
        <end position="387"/>
    </location>
</feature>
<name>A0A2G5I2A9_CERBT</name>
<keyword evidence="6" id="KW-1185">Reference proteome</keyword>
<evidence type="ECO:0000313" key="3">
    <source>
        <dbReference type="EMBL" id="PIA98927.1"/>
    </source>
</evidence>
<feature type="compositionally biased region" description="Polar residues" evidence="1">
    <location>
        <begin position="57"/>
        <end position="69"/>
    </location>
</feature>
<evidence type="ECO:0000313" key="6">
    <source>
        <dbReference type="Proteomes" id="UP001302367"/>
    </source>
</evidence>
<feature type="compositionally biased region" description="Polar residues" evidence="1">
    <location>
        <begin position="312"/>
        <end position="331"/>
    </location>
</feature>
<evidence type="ECO:0000256" key="1">
    <source>
        <dbReference type="SAM" id="MobiDB-lite"/>
    </source>
</evidence>
<protein>
    <recommendedName>
        <fullName evidence="2">YAG7-like dimerisation domain-containing protein</fullName>
    </recommendedName>
</protein>
<dbReference type="OrthoDB" id="5399559at2759"/>
<dbReference type="Proteomes" id="UP001302367">
    <property type="component" value="Chromosome 3"/>
</dbReference>
<feature type="compositionally biased region" description="Basic and acidic residues" evidence="1">
    <location>
        <begin position="491"/>
        <end position="500"/>
    </location>
</feature>
<sequence length="516" mass="54178">MTVADSIKDAAQSAKEAIGLSNGSSGESKSARKKKAKAEAAAASNTTPSAATAVPKPSSQENSVAAHSTTEQDEHLKDLNKQIRNTNKKLQGMQKLDAILEANPGVSLDELLAQRKINQDQKAQAQKKPELQAHLAQLEEQAEAYRAVDARYQEKFNKLREELETKHKQEVTKLREELAAERENASQNDLRKNLLVFSRFLRAAAAKRAAEVEEDTEENRAFEGALLLVYGGDDSAVDAAVNIIEGAEEQVPSIDGTLTETTYAQVKQTAVKHTPFQATEEWAEGVARETAGESGSDPTIANAGLTELEAPNSTAAEVQPEPTSVQGTAGDSGNVAGERWNTDAAGTSAGAEKSGLEESYEIVPRPSEEVDVPAAASTQAQQGSSWAEESHEAATGNKAGESWDTKAPGESNGSWGAEPVASANGWGDAPATDAAAPADDGFSPVAGRRGGRGNGRARGDGEFRGRGGHRGGYRGRGDGENRGRGRGGYRGRGEGGEFRGRGRGPRGGAPAAAPSS</sequence>
<organism evidence="3 5">
    <name type="scientific">Cercospora beticola</name>
    <name type="common">Sugarbeet leaf spot fungus</name>
    <dbReference type="NCBI Taxonomy" id="122368"/>
    <lineage>
        <taxon>Eukaryota</taxon>
        <taxon>Fungi</taxon>
        <taxon>Dikarya</taxon>
        <taxon>Ascomycota</taxon>
        <taxon>Pezizomycotina</taxon>
        <taxon>Dothideomycetes</taxon>
        <taxon>Dothideomycetidae</taxon>
        <taxon>Mycosphaerellales</taxon>
        <taxon>Mycosphaerellaceae</taxon>
        <taxon>Cercospora</taxon>
    </lineage>
</organism>